<protein>
    <submittedName>
        <fullName evidence="2">Uncharacterized protein</fullName>
    </submittedName>
</protein>
<sequence>MKPVVFRINFMRSQEPSYSGYLLEDGRHLIYAGGGMAHMLPVIPFEGNYAQDGEIILVGYVGQDCDEATLRGIYERLRSLSAFDLLTTVEVAEDDAGYLIINEKDDEEPPEPPFHEYRGYR</sequence>
<proteinExistence type="predicted"/>
<organism evidence="2 3">
    <name type="scientific">Paenibacillus marchantiophytorum</name>
    <dbReference type="NCBI Taxonomy" id="1619310"/>
    <lineage>
        <taxon>Bacteria</taxon>
        <taxon>Bacillati</taxon>
        <taxon>Bacillota</taxon>
        <taxon>Bacilli</taxon>
        <taxon>Bacillales</taxon>
        <taxon>Paenibacillaceae</taxon>
        <taxon>Paenibacillus</taxon>
    </lineage>
</organism>
<dbReference type="EMBL" id="BMHE01000050">
    <property type="protein sequence ID" value="GGA06511.1"/>
    <property type="molecule type" value="Genomic_DNA"/>
</dbReference>
<evidence type="ECO:0000313" key="2">
    <source>
        <dbReference type="EMBL" id="GGA06511.1"/>
    </source>
</evidence>
<accession>A0ABQ1FCJ0</accession>
<gene>
    <name evidence="2" type="ORF">GCM10008018_60470</name>
</gene>
<keyword evidence="3" id="KW-1185">Reference proteome</keyword>
<comment type="caution">
    <text evidence="2">The sequence shown here is derived from an EMBL/GenBank/DDBJ whole genome shotgun (WGS) entry which is preliminary data.</text>
</comment>
<evidence type="ECO:0000313" key="3">
    <source>
        <dbReference type="Proteomes" id="UP000615455"/>
    </source>
</evidence>
<feature type="region of interest" description="Disordered" evidence="1">
    <location>
        <begin position="102"/>
        <end position="121"/>
    </location>
</feature>
<name>A0ABQ1FCJ0_9BACL</name>
<evidence type="ECO:0000256" key="1">
    <source>
        <dbReference type="SAM" id="MobiDB-lite"/>
    </source>
</evidence>
<dbReference type="Proteomes" id="UP000615455">
    <property type="component" value="Unassembled WGS sequence"/>
</dbReference>
<reference evidence="3" key="1">
    <citation type="journal article" date="2019" name="Int. J. Syst. Evol. Microbiol.">
        <title>The Global Catalogue of Microorganisms (GCM) 10K type strain sequencing project: providing services to taxonomists for standard genome sequencing and annotation.</title>
        <authorList>
            <consortium name="The Broad Institute Genomics Platform"/>
            <consortium name="The Broad Institute Genome Sequencing Center for Infectious Disease"/>
            <person name="Wu L."/>
            <person name="Ma J."/>
        </authorList>
    </citation>
    <scope>NUCLEOTIDE SEQUENCE [LARGE SCALE GENOMIC DNA]</scope>
    <source>
        <strain evidence="3">CGMCC 1.15043</strain>
    </source>
</reference>
<dbReference type="RefSeq" id="WP_189018954.1">
    <property type="nucleotide sequence ID" value="NZ_BMHE01000050.1"/>
</dbReference>